<evidence type="ECO:0000256" key="1">
    <source>
        <dbReference type="ARBA" id="ARBA00004651"/>
    </source>
</evidence>
<evidence type="ECO:0000259" key="7">
    <source>
        <dbReference type="Pfam" id="PF09335"/>
    </source>
</evidence>
<keyword evidence="3 6" id="KW-0812">Transmembrane</keyword>
<reference evidence="8 9" key="1">
    <citation type="submission" date="2019-03" db="EMBL/GenBank/DDBJ databases">
        <title>Dyadobacter AR-3-6 sp. nov., isolated from arctic soil.</title>
        <authorList>
            <person name="Chaudhary D.K."/>
        </authorList>
    </citation>
    <scope>NUCLEOTIDE SEQUENCE [LARGE SCALE GENOMIC DNA]</scope>
    <source>
        <strain evidence="8 9">AR-3-6</strain>
    </source>
</reference>
<dbReference type="EMBL" id="SMFL01000002">
    <property type="protein sequence ID" value="TDE17154.1"/>
    <property type="molecule type" value="Genomic_DNA"/>
</dbReference>
<proteinExistence type="inferred from homology"/>
<dbReference type="OrthoDB" id="9812980at2"/>
<evidence type="ECO:0000256" key="3">
    <source>
        <dbReference type="ARBA" id="ARBA00022692"/>
    </source>
</evidence>
<keyword evidence="9" id="KW-1185">Reference proteome</keyword>
<evidence type="ECO:0000313" key="9">
    <source>
        <dbReference type="Proteomes" id="UP000294850"/>
    </source>
</evidence>
<feature type="domain" description="VTT" evidence="7">
    <location>
        <begin position="84"/>
        <end position="200"/>
    </location>
</feature>
<sequence length="237" mass="25679">MDYAEKYQKSKGNNSLLWISLALLGGLVASYFIFPAFKGGINEAFGVITSEDPARIKIWVKRFGALGPIVLILAMTAQMFLLIIPNLLLFIIAIICYGPIWGSLICLTGVFASSSLGFMIGRKLGPGAIDRFVSEKAQKKISVFVKRYGAKAIAIARLSSLASDALGFVAGILEMQYKKFIIATMSGVLPVIILIAIFGKSGKIERGLLLIAGISLIVLGVYIFLDRKKRQAEINGQ</sequence>
<evidence type="ECO:0000256" key="4">
    <source>
        <dbReference type="ARBA" id="ARBA00022989"/>
    </source>
</evidence>
<gene>
    <name evidence="8" type="ORF">E0F88_04435</name>
</gene>
<dbReference type="Pfam" id="PF09335">
    <property type="entry name" value="VTT_dom"/>
    <property type="match status" value="1"/>
</dbReference>
<feature type="transmembrane region" description="Helical" evidence="6">
    <location>
        <begin position="207"/>
        <end position="225"/>
    </location>
</feature>
<dbReference type="RefSeq" id="WP_131956918.1">
    <property type="nucleotide sequence ID" value="NZ_SMFL01000002.1"/>
</dbReference>
<protein>
    <recommendedName>
        <fullName evidence="6">TVP38/TMEM64 family membrane protein</fullName>
    </recommendedName>
</protein>
<keyword evidence="2 6" id="KW-1003">Cell membrane</keyword>
<comment type="subcellular location">
    <subcellularLocation>
        <location evidence="1 6">Cell membrane</location>
        <topology evidence="1 6">Multi-pass membrane protein</topology>
    </subcellularLocation>
</comment>
<keyword evidence="4 6" id="KW-1133">Transmembrane helix</keyword>
<organism evidence="8 9">
    <name type="scientific">Dyadobacter psychrotolerans</name>
    <dbReference type="NCBI Taxonomy" id="2541721"/>
    <lineage>
        <taxon>Bacteria</taxon>
        <taxon>Pseudomonadati</taxon>
        <taxon>Bacteroidota</taxon>
        <taxon>Cytophagia</taxon>
        <taxon>Cytophagales</taxon>
        <taxon>Spirosomataceae</taxon>
        <taxon>Dyadobacter</taxon>
    </lineage>
</organism>
<evidence type="ECO:0000313" key="8">
    <source>
        <dbReference type="EMBL" id="TDE17154.1"/>
    </source>
</evidence>
<feature type="transmembrane region" description="Helical" evidence="6">
    <location>
        <begin position="15"/>
        <end position="34"/>
    </location>
</feature>
<feature type="transmembrane region" description="Helical" evidence="6">
    <location>
        <begin position="90"/>
        <end position="113"/>
    </location>
</feature>
<name>A0A4R5DWY9_9BACT</name>
<dbReference type="InterPro" id="IPR015414">
    <property type="entry name" value="TMEM64"/>
</dbReference>
<accession>A0A4R5DWY9</accession>
<dbReference type="InterPro" id="IPR032816">
    <property type="entry name" value="VTT_dom"/>
</dbReference>
<evidence type="ECO:0000256" key="2">
    <source>
        <dbReference type="ARBA" id="ARBA00022475"/>
    </source>
</evidence>
<dbReference type="PANTHER" id="PTHR12677:SF59">
    <property type="entry name" value="GOLGI APPARATUS MEMBRANE PROTEIN TVP38-RELATED"/>
    <property type="match status" value="1"/>
</dbReference>
<dbReference type="GO" id="GO:0005886">
    <property type="term" value="C:plasma membrane"/>
    <property type="evidence" value="ECO:0007669"/>
    <property type="project" value="UniProtKB-SubCell"/>
</dbReference>
<keyword evidence="5 6" id="KW-0472">Membrane</keyword>
<comment type="similarity">
    <text evidence="6">Belongs to the TVP38/TMEM64 family.</text>
</comment>
<dbReference type="PANTHER" id="PTHR12677">
    <property type="entry name" value="GOLGI APPARATUS MEMBRANE PROTEIN TVP38-RELATED"/>
    <property type="match status" value="1"/>
</dbReference>
<feature type="transmembrane region" description="Helical" evidence="6">
    <location>
        <begin position="63"/>
        <end position="84"/>
    </location>
</feature>
<comment type="caution">
    <text evidence="8">The sequence shown here is derived from an EMBL/GenBank/DDBJ whole genome shotgun (WGS) entry which is preliminary data.</text>
</comment>
<evidence type="ECO:0000256" key="5">
    <source>
        <dbReference type="ARBA" id="ARBA00023136"/>
    </source>
</evidence>
<feature type="transmembrane region" description="Helical" evidence="6">
    <location>
        <begin position="180"/>
        <end position="201"/>
    </location>
</feature>
<dbReference type="AlphaFoldDB" id="A0A4R5DWY9"/>
<evidence type="ECO:0000256" key="6">
    <source>
        <dbReference type="RuleBase" id="RU366058"/>
    </source>
</evidence>
<dbReference type="Proteomes" id="UP000294850">
    <property type="component" value="Unassembled WGS sequence"/>
</dbReference>